<dbReference type="AlphaFoldDB" id="A0A2R8PY37"/>
<comment type="function">
    <text evidence="6">Catalyzes the conversion of quinonoid dihydrobiopterin into tetrahydrobiopterin.</text>
</comment>
<name>A0A2R8PY37_DANRE</name>
<dbReference type="ZFIN" id="ZDB-GENE-070720-19">
    <property type="gene designation" value="qdprb.2"/>
</dbReference>
<reference evidence="14" key="2">
    <citation type="submission" date="2018-04" db="UniProtKB">
        <authorList>
            <consortium name="Ensembl"/>
        </authorList>
    </citation>
    <scope>IDENTIFICATION</scope>
    <source>
        <strain evidence="14">Tuebingen</strain>
    </source>
</reference>
<proteinExistence type="inferred from homology"/>
<dbReference type="EC" id="1.5.1.34" evidence="7"/>
<evidence type="ECO:0000256" key="7">
    <source>
        <dbReference type="ARBA" id="ARBA00039153"/>
    </source>
</evidence>
<evidence type="ECO:0000256" key="3">
    <source>
        <dbReference type="ARBA" id="ARBA00022857"/>
    </source>
</evidence>
<dbReference type="InterPro" id="IPR036291">
    <property type="entry name" value="NAD(P)-bd_dom_sf"/>
</dbReference>
<dbReference type="GO" id="GO:0006729">
    <property type="term" value="P:tetrahydrobiopterin biosynthetic process"/>
    <property type="evidence" value="ECO:0007669"/>
    <property type="project" value="UniProtKB-KW"/>
</dbReference>
<feature type="chain" id="PRO_5043159732" description="Dihydropteridine reductase" evidence="13">
    <location>
        <begin position="19"/>
        <end position="257"/>
    </location>
</feature>
<dbReference type="AGR" id="ZFIN:ZDB-GENE-070720-19"/>
<dbReference type="PANTHER" id="PTHR15104:SF0">
    <property type="entry name" value="DIHYDROPTERIDINE REDUCTASE"/>
    <property type="match status" value="1"/>
</dbReference>
<keyword evidence="5" id="KW-0783">Tetrahydrobiopterin biosynthesis</keyword>
<dbReference type="Gene3D" id="3.40.50.720">
    <property type="entry name" value="NAD(P)-binding Rossmann-like Domain"/>
    <property type="match status" value="1"/>
</dbReference>
<evidence type="ECO:0000256" key="12">
    <source>
        <dbReference type="ARBA" id="ARBA00047536"/>
    </source>
</evidence>
<evidence type="ECO:0000256" key="13">
    <source>
        <dbReference type="SAM" id="SignalP"/>
    </source>
</evidence>
<evidence type="ECO:0000256" key="9">
    <source>
        <dbReference type="ARBA" id="ARBA00041348"/>
    </source>
</evidence>
<dbReference type="SMR" id="A0A2R8PY37"/>
<dbReference type="PANTHER" id="PTHR15104">
    <property type="entry name" value="DIHYDROPTERIDINE REDUCTASE"/>
    <property type="match status" value="1"/>
</dbReference>
<dbReference type="SUPFAM" id="SSF51735">
    <property type="entry name" value="NAD(P)-binding Rossmann-fold domains"/>
    <property type="match status" value="1"/>
</dbReference>
<comment type="similarity">
    <text evidence="1">Belongs to the short-chain dehydrogenases/reductases (SDR) family.</text>
</comment>
<evidence type="ECO:0000256" key="10">
    <source>
        <dbReference type="ARBA" id="ARBA00042518"/>
    </source>
</evidence>
<reference evidence="14" key="1">
    <citation type="journal article" date="2013" name="Nature">
        <title>The zebrafish reference genome sequence and its relationship to the human genome.</title>
        <authorList>
            <consortium name="Genome Reference Consortium Zebrafish"/>
            <person name="Howe K."/>
            <person name="Clark M.D."/>
            <person name="Torroja C.F."/>
            <person name="Torrance J."/>
            <person name="Berthelot C."/>
            <person name="Muffato M."/>
            <person name="Collins J.E."/>
            <person name="Humphray S."/>
            <person name="McLaren K."/>
            <person name="Matthews L."/>
            <person name="McLaren S."/>
            <person name="Sealy I."/>
            <person name="Caccamo M."/>
            <person name="Churcher C."/>
            <person name="Scott C."/>
            <person name="Barrett J.C."/>
            <person name="Koch R."/>
            <person name="Rauch G.J."/>
            <person name="White S."/>
            <person name="Chow W."/>
            <person name="Kilian B."/>
            <person name="Quintais L.T."/>
            <person name="Guerra-Assuncao J.A."/>
            <person name="Zhou Y."/>
            <person name="Gu Y."/>
            <person name="Yen J."/>
            <person name="Vogel J.H."/>
            <person name="Eyre T."/>
            <person name="Redmond S."/>
            <person name="Banerjee R."/>
            <person name="Chi J."/>
            <person name="Fu B."/>
            <person name="Langley E."/>
            <person name="Maguire S.F."/>
            <person name="Laird G.K."/>
            <person name="Lloyd D."/>
            <person name="Kenyon E."/>
            <person name="Donaldson S."/>
            <person name="Sehra H."/>
            <person name="Almeida-King J."/>
            <person name="Loveland J."/>
            <person name="Trevanion S."/>
            <person name="Jones M."/>
            <person name="Quail M."/>
            <person name="Willey D."/>
            <person name="Hunt A."/>
            <person name="Burton J."/>
            <person name="Sims S."/>
            <person name="McLay K."/>
            <person name="Plumb B."/>
            <person name="Davis J."/>
            <person name="Clee C."/>
            <person name="Oliver K."/>
            <person name="Clark R."/>
            <person name="Riddle C."/>
            <person name="Elliot D."/>
            <person name="Eliott D."/>
            <person name="Threadgold G."/>
            <person name="Harden G."/>
            <person name="Ware D."/>
            <person name="Begum S."/>
            <person name="Mortimore B."/>
            <person name="Mortimer B."/>
            <person name="Kerry G."/>
            <person name="Heath P."/>
            <person name="Phillimore B."/>
            <person name="Tracey A."/>
            <person name="Corby N."/>
            <person name="Dunn M."/>
            <person name="Johnson C."/>
            <person name="Wood J."/>
            <person name="Clark S."/>
            <person name="Pelan S."/>
            <person name="Griffiths G."/>
            <person name="Smith M."/>
            <person name="Glithero R."/>
            <person name="Howden P."/>
            <person name="Barker N."/>
            <person name="Lloyd C."/>
            <person name="Stevens C."/>
            <person name="Harley J."/>
            <person name="Holt K."/>
            <person name="Panagiotidis G."/>
            <person name="Lovell J."/>
            <person name="Beasley H."/>
            <person name="Henderson C."/>
            <person name="Gordon D."/>
            <person name="Auger K."/>
            <person name="Wright D."/>
            <person name="Collins J."/>
            <person name="Raisen C."/>
            <person name="Dyer L."/>
            <person name="Leung K."/>
            <person name="Robertson L."/>
            <person name="Ambridge K."/>
            <person name="Leongamornlert D."/>
            <person name="McGuire S."/>
            <person name="Gilderthorp R."/>
            <person name="Griffiths C."/>
            <person name="Manthravadi D."/>
            <person name="Nichol S."/>
            <person name="Barker G."/>
            <person name="Whitehead S."/>
            <person name="Kay M."/>
            <person name="Brown J."/>
            <person name="Murnane C."/>
            <person name="Gray E."/>
            <person name="Humphries M."/>
            <person name="Sycamore N."/>
            <person name="Barker D."/>
            <person name="Saunders D."/>
            <person name="Wallis J."/>
            <person name="Babbage A."/>
            <person name="Hammond S."/>
            <person name="Mashreghi-Mohammadi M."/>
            <person name="Barr L."/>
            <person name="Martin S."/>
            <person name="Wray P."/>
            <person name="Ellington A."/>
            <person name="Matthews N."/>
            <person name="Ellwood M."/>
            <person name="Woodmansey R."/>
            <person name="Clark G."/>
            <person name="Cooper J."/>
            <person name="Cooper J."/>
            <person name="Tromans A."/>
            <person name="Grafham D."/>
            <person name="Skuce C."/>
            <person name="Pandian R."/>
            <person name="Andrews R."/>
            <person name="Harrison E."/>
            <person name="Kimberley A."/>
            <person name="Garnett J."/>
            <person name="Fosker N."/>
            <person name="Hall R."/>
            <person name="Garner P."/>
            <person name="Kelly D."/>
            <person name="Bird C."/>
            <person name="Palmer S."/>
            <person name="Gehring I."/>
            <person name="Berger A."/>
            <person name="Dooley C.M."/>
            <person name="Ersan-Urun Z."/>
            <person name="Eser C."/>
            <person name="Geiger H."/>
            <person name="Geisler M."/>
            <person name="Karotki L."/>
            <person name="Kirn A."/>
            <person name="Konantz J."/>
            <person name="Konantz M."/>
            <person name="Oberlander M."/>
            <person name="Rudolph-Geiger S."/>
            <person name="Teucke M."/>
            <person name="Lanz C."/>
            <person name="Raddatz G."/>
            <person name="Osoegawa K."/>
            <person name="Zhu B."/>
            <person name="Rapp A."/>
            <person name="Widaa S."/>
            <person name="Langford C."/>
            <person name="Yang F."/>
            <person name="Schuster S.C."/>
            <person name="Carter N.P."/>
            <person name="Harrow J."/>
            <person name="Ning Z."/>
            <person name="Herrero J."/>
            <person name="Searle S.M."/>
            <person name="Enright A."/>
            <person name="Geisler R."/>
            <person name="Plasterk R.H."/>
            <person name="Lee C."/>
            <person name="Westerfield M."/>
            <person name="de Jong P.J."/>
            <person name="Zon L.I."/>
            <person name="Postlethwait J.H."/>
            <person name="Nusslein-Volhard C."/>
            <person name="Hubbard T.J."/>
            <person name="Roest Crollius H."/>
            <person name="Rogers J."/>
            <person name="Stemple D.L."/>
        </authorList>
    </citation>
    <scope>NUCLEOTIDE SEQUENCE [LARGE SCALE GENOMIC DNA]</scope>
    <source>
        <strain evidence="14">Tuebingen</strain>
    </source>
</reference>
<dbReference type="Ensembl" id="ENSDART00000180564.1">
    <property type="protein sequence ID" value="ENSDARP00000145999.1"/>
    <property type="gene ID" value="ENSDARG00000115731.1"/>
</dbReference>
<dbReference type="FunFam" id="3.40.50.720:FF:000157">
    <property type="entry name" value="Quinoid dihydropteridine reductase"/>
    <property type="match status" value="1"/>
</dbReference>
<evidence type="ECO:0000256" key="5">
    <source>
        <dbReference type="ARBA" id="ARBA00023007"/>
    </source>
</evidence>
<evidence type="ECO:0000256" key="11">
    <source>
        <dbReference type="ARBA" id="ARBA00047429"/>
    </source>
</evidence>
<evidence type="ECO:0000313" key="14">
    <source>
        <dbReference type="Ensembl" id="ENSDARP00000145999"/>
    </source>
</evidence>
<comment type="catalytic activity">
    <reaction evidence="12">
        <text>5,6,7,8-tetrahydropteridine + NAD(+) = 6,7-dihydropteridine + NADH + H(+)</text>
        <dbReference type="Rhea" id="RHEA:17869"/>
        <dbReference type="ChEBI" id="CHEBI:15378"/>
        <dbReference type="ChEBI" id="CHEBI:28889"/>
        <dbReference type="ChEBI" id="CHEBI:30156"/>
        <dbReference type="ChEBI" id="CHEBI:57540"/>
        <dbReference type="ChEBI" id="CHEBI:57945"/>
        <dbReference type="EC" id="1.5.1.34"/>
    </reaction>
    <physiologicalReaction direction="right-to-left" evidence="12">
        <dbReference type="Rhea" id="RHEA:17871"/>
    </physiologicalReaction>
</comment>
<keyword evidence="3" id="KW-0521">NADP</keyword>
<accession>A0A2R8PY37</accession>
<comment type="catalytic activity">
    <reaction evidence="11">
        <text>5,6,7,8-tetrahydropteridine + NADP(+) = 6,7-dihydropteridine + NADPH + H(+)</text>
        <dbReference type="Rhea" id="RHEA:17865"/>
        <dbReference type="ChEBI" id="CHEBI:15378"/>
        <dbReference type="ChEBI" id="CHEBI:28889"/>
        <dbReference type="ChEBI" id="CHEBI:30156"/>
        <dbReference type="ChEBI" id="CHEBI:57783"/>
        <dbReference type="ChEBI" id="CHEBI:58349"/>
        <dbReference type="EC" id="1.5.1.34"/>
    </reaction>
    <physiologicalReaction direction="right-to-left" evidence="11">
        <dbReference type="Rhea" id="RHEA:17867"/>
    </physiologicalReaction>
</comment>
<feature type="signal peptide" evidence="13">
    <location>
        <begin position="1"/>
        <end position="18"/>
    </location>
</feature>
<evidence type="ECO:0000256" key="4">
    <source>
        <dbReference type="ARBA" id="ARBA00023002"/>
    </source>
</evidence>
<evidence type="ECO:0000256" key="2">
    <source>
        <dbReference type="ARBA" id="ARBA00011738"/>
    </source>
</evidence>
<dbReference type="CDD" id="cd05334">
    <property type="entry name" value="DHPR_SDR_c_like"/>
    <property type="match status" value="1"/>
</dbReference>
<evidence type="ECO:0000313" key="15">
    <source>
        <dbReference type="ZFIN" id="ZDB-GENE-070720-19"/>
    </source>
</evidence>
<gene>
    <name evidence="15" type="primary">qdprb.2</name>
    <name evidence="14" type="synonym">qdprb2</name>
</gene>
<dbReference type="GO" id="GO:0004155">
    <property type="term" value="F:6,7-dihydropteridine reductase activity"/>
    <property type="evidence" value="ECO:0007669"/>
    <property type="project" value="UniProtKB-EC"/>
</dbReference>
<keyword evidence="13" id="KW-0732">Signal</keyword>
<accession>A0A8M9P7Y5</accession>
<evidence type="ECO:0000256" key="6">
    <source>
        <dbReference type="ARBA" id="ARBA00037099"/>
    </source>
</evidence>
<comment type="subunit">
    <text evidence="2">Homodimer.</text>
</comment>
<dbReference type="EMBL" id="CR354380">
    <property type="status" value="NOT_ANNOTATED_CDS"/>
    <property type="molecule type" value="Genomic_DNA"/>
</dbReference>
<evidence type="ECO:0000256" key="1">
    <source>
        <dbReference type="ARBA" id="ARBA00006484"/>
    </source>
</evidence>
<organism evidence="14">
    <name type="scientific">Danio rerio</name>
    <name type="common">Zebrafish</name>
    <name type="synonym">Brachydanio rerio</name>
    <dbReference type="NCBI Taxonomy" id="7955"/>
    <lineage>
        <taxon>Eukaryota</taxon>
        <taxon>Metazoa</taxon>
        <taxon>Chordata</taxon>
        <taxon>Craniata</taxon>
        <taxon>Vertebrata</taxon>
        <taxon>Euteleostomi</taxon>
        <taxon>Actinopterygii</taxon>
        <taxon>Neopterygii</taxon>
        <taxon>Teleostei</taxon>
        <taxon>Ostariophysi</taxon>
        <taxon>Cypriniformes</taxon>
        <taxon>Danionidae</taxon>
        <taxon>Danioninae</taxon>
        <taxon>Danio</taxon>
    </lineage>
</organism>
<sequence length="257" mass="27430">MFTFGILLTLIVLNSSLAFSEVKKVIVYGGTGALGLESVRYFRAQNWWVASIAHSVNKEASANVKVKMTESFTEQAKQVTVGVGKLLGDEKVDAIYCVAGGQAEGNAKANSLYKYADLMWKENVWTSTICTHLATKYLREGGLLTLSGAKVALGPTAESVSFGMAKASVHQLTQSLSGPNSGLPPRSVALAILPGTLDTPTNRKIMPNADVSSWTPLNHVTQLFFKWTVGESRPPSGSLVELVTANGRTVATPIKSP</sequence>
<evidence type="ECO:0000256" key="8">
    <source>
        <dbReference type="ARBA" id="ARBA00039520"/>
    </source>
</evidence>
<keyword evidence="4" id="KW-0560">Oxidoreductase</keyword>
<dbReference type="PaxDb" id="7955-ENSDARP00000103251"/>
<protein>
    <recommendedName>
        <fullName evidence="8">Dihydropteridine reductase</fullName>
        <ecNumber evidence="7">1.5.1.34</ecNumber>
    </recommendedName>
    <alternativeName>
        <fullName evidence="10">HDHPR</fullName>
    </alternativeName>
    <alternativeName>
        <fullName evidence="9">Quinoid dihydropteridine reductase</fullName>
    </alternativeName>
</protein>